<dbReference type="Gene3D" id="3.20.20.140">
    <property type="entry name" value="Metal-dependent hydrolases"/>
    <property type="match status" value="1"/>
</dbReference>
<feature type="non-terminal residue" evidence="2">
    <location>
        <position position="135"/>
    </location>
</feature>
<accession>A0ABX1CDG5</accession>
<dbReference type="SUPFAM" id="SSF51556">
    <property type="entry name" value="Metallo-dependent hydrolases"/>
    <property type="match status" value="1"/>
</dbReference>
<dbReference type="Proteomes" id="UP000727056">
    <property type="component" value="Unassembled WGS sequence"/>
</dbReference>
<reference evidence="2 3" key="1">
    <citation type="submission" date="2020-03" db="EMBL/GenBank/DDBJ databases">
        <title>Draft genome of Streptomyces sp. ventii, isolated from the Axial Seamount in the Pacific Ocean, and resequencing of the two type strains Streptomyces lonarensis strain NCL 716 and Streptomyces bohaiensis strain 11A07.</title>
        <authorList>
            <person name="Loughran R.M."/>
            <person name="Pfannmuller K.M."/>
            <person name="Wasson B.J."/>
            <person name="Deadmond M.C."/>
            <person name="Paddock B.E."/>
            <person name="Koyack M.J."/>
            <person name="Gallegos D.A."/>
            <person name="Mitchell E.A."/>
            <person name="Ushijima B."/>
            <person name="Saw J.H."/>
            <person name="Mcphail K.L."/>
            <person name="Videau P."/>
        </authorList>
    </citation>
    <scope>NUCLEOTIDE SEQUENCE [LARGE SCALE GENOMIC DNA]</scope>
    <source>
        <strain evidence="2 3">11A07</strain>
    </source>
</reference>
<dbReference type="InterPro" id="IPR032466">
    <property type="entry name" value="Metal_Hydrolase"/>
</dbReference>
<dbReference type="EMBL" id="JAAVJC010000246">
    <property type="protein sequence ID" value="NJQ17138.1"/>
    <property type="molecule type" value="Genomic_DNA"/>
</dbReference>
<evidence type="ECO:0000256" key="1">
    <source>
        <dbReference type="SAM" id="MobiDB-lite"/>
    </source>
</evidence>
<evidence type="ECO:0000313" key="3">
    <source>
        <dbReference type="Proteomes" id="UP000727056"/>
    </source>
</evidence>
<gene>
    <name evidence="2" type="ORF">HCN52_19895</name>
</gene>
<feature type="region of interest" description="Disordered" evidence="1">
    <location>
        <begin position="101"/>
        <end position="135"/>
    </location>
</feature>
<proteinExistence type="predicted"/>
<evidence type="ECO:0000313" key="2">
    <source>
        <dbReference type="EMBL" id="NJQ17138.1"/>
    </source>
</evidence>
<sequence>MGATALGGSPEDDPDPAGFLDVLVEAAAEHGTDLDLHTEGDDPAALDRVAAAAGGLRGGVGVGPCAGLSRLPGDVLGRTAERLAGAGVSVIALPQGNCAFAGSPRPAGDGSSRYPERSTRVVPSAAVGARLPGVP</sequence>
<organism evidence="2 3">
    <name type="scientific">Streptomyces bohaiensis</name>
    <dbReference type="NCBI Taxonomy" id="1431344"/>
    <lineage>
        <taxon>Bacteria</taxon>
        <taxon>Bacillati</taxon>
        <taxon>Actinomycetota</taxon>
        <taxon>Actinomycetes</taxon>
        <taxon>Kitasatosporales</taxon>
        <taxon>Streptomycetaceae</taxon>
        <taxon>Streptomyces</taxon>
    </lineage>
</organism>
<protein>
    <recommendedName>
        <fullName evidence="4">Hydrolase</fullName>
    </recommendedName>
</protein>
<name>A0ABX1CDG5_9ACTN</name>
<comment type="caution">
    <text evidence="2">The sequence shown here is derived from an EMBL/GenBank/DDBJ whole genome shotgun (WGS) entry which is preliminary data.</text>
</comment>
<evidence type="ECO:0008006" key="4">
    <source>
        <dbReference type="Google" id="ProtNLM"/>
    </source>
</evidence>
<keyword evidence="3" id="KW-1185">Reference proteome</keyword>